<dbReference type="EMBL" id="NBIV01000017">
    <property type="protein sequence ID" value="PXF48008.1"/>
    <property type="molecule type" value="Genomic_DNA"/>
</dbReference>
<organism evidence="2 3">
    <name type="scientific">Gracilariopsis chorda</name>
    <dbReference type="NCBI Taxonomy" id="448386"/>
    <lineage>
        <taxon>Eukaryota</taxon>
        <taxon>Rhodophyta</taxon>
        <taxon>Florideophyceae</taxon>
        <taxon>Rhodymeniophycidae</taxon>
        <taxon>Gracilariales</taxon>
        <taxon>Gracilariaceae</taxon>
        <taxon>Gracilariopsis</taxon>
    </lineage>
</organism>
<gene>
    <name evidence="2" type="ORF">BWQ96_02199</name>
</gene>
<comment type="caution">
    <text evidence="2">The sequence shown here is derived from an EMBL/GenBank/DDBJ whole genome shotgun (WGS) entry which is preliminary data.</text>
</comment>
<feature type="compositionally biased region" description="Basic and acidic residues" evidence="1">
    <location>
        <begin position="50"/>
        <end position="66"/>
    </location>
</feature>
<protein>
    <submittedName>
        <fullName evidence="2">Uncharacterized protein</fullName>
    </submittedName>
</protein>
<accession>A0A2V3J0V1</accession>
<dbReference type="STRING" id="448386.A0A2V3J0V1"/>
<dbReference type="OrthoDB" id="1714508at2759"/>
<evidence type="ECO:0000313" key="3">
    <source>
        <dbReference type="Proteomes" id="UP000247409"/>
    </source>
</evidence>
<name>A0A2V3J0V1_9FLOR</name>
<evidence type="ECO:0000256" key="1">
    <source>
        <dbReference type="SAM" id="MobiDB-lite"/>
    </source>
</evidence>
<evidence type="ECO:0000313" key="2">
    <source>
        <dbReference type="EMBL" id="PXF48008.1"/>
    </source>
</evidence>
<dbReference type="Proteomes" id="UP000247409">
    <property type="component" value="Unassembled WGS sequence"/>
</dbReference>
<feature type="region of interest" description="Disordered" evidence="1">
    <location>
        <begin position="1"/>
        <end position="70"/>
    </location>
</feature>
<sequence length="160" mass="17809">MTREYESNSSASGAHAEEAGESDGGSEEFTVLNVSKRAEVSASTRVDSANAEKKGANRLDEHDLESSARANNEVLGGSRLADWIMSVRKGVKHSDGRNQSFTKMIRKNKNFHNPAIFEKMISYCKIDEFGTRFTHRETLQQGEFYTDISEAQDMCMKSSA</sequence>
<dbReference type="Pfam" id="PF07818">
    <property type="entry name" value="HCNGP"/>
    <property type="match status" value="1"/>
</dbReference>
<dbReference type="GO" id="GO:0006355">
    <property type="term" value="P:regulation of DNA-templated transcription"/>
    <property type="evidence" value="ECO:0007669"/>
    <property type="project" value="InterPro"/>
</dbReference>
<reference evidence="2 3" key="1">
    <citation type="journal article" date="2018" name="Mol. Biol. Evol.">
        <title>Analysis of the draft genome of the red seaweed Gracilariopsis chorda provides insights into genome size evolution in Rhodophyta.</title>
        <authorList>
            <person name="Lee J."/>
            <person name="Yang E.C."/>
            <person name="Graf L."/>
            <person name="Yang J.H."/>
            <person name="Qiu H."/>
            <person name="Zel Zion U."/>
            <person name="Chan C.X."/>
            <person name="Stephens T.G."/>
            <person name="Weber A.P.M."/>
            <person name="Boo G.H."/>
            <person name="Boo S.M."/>
            <person name="Kim K.M."/>
            <person name="Shin Y."/>
            <person name="Jung M."/>
            <person name="Lee S.J."/>
            <person name="Yim H.S."/>
            <person name="Lee J.H."/>
            <person name="Bhattacharya D."/>
            <person name="Yoon H.S."/>
        </authorList>
    </citation>
    <scope>NUCLEOTIDE SEQUENCE [LARGE SCALE GENOMIC DNA]</scope>
    <source>
        <strain evidence="2 3">SKKU-2015</strain>
        <tissue evidence="2">Whole body</tissue>
    </source>
</reference>
<keyword evidence="3" id="KW-1185">Reference proteome</keyword>
<dbReference type="InterPro" id="IPR012479">
    <property type="entry name" value="SAP30BP"/>
</dbReference>
<dbReference type="AlphaFoldDB" id="A0A2V3J0V1"/>
<proteinExistence type="predicted"/>